<evidence type="ECO:0000313" key="2">
    <source>
        <dbReference type="Proteomes" id="UP000237511"/>
    </source>
</evidence>
<dbReference type="Proteomes" id="UP000237511">
    <property type="component" value="Unassembled WGS sequence"/>
</dbReference>
<comment type="caution">
    <text evidence="1">The sequence shown here is derived from an EMBL/GenBank/DDBJ whole genome shotgun (WGS) entry which is preliminary data.</text>
</comment>
<organism evidence="1 2">
    <name type="scientific">Sinorhizobium americanum</name>
    <dbReference type="NCBI Taxonomy" id="194963"/>
    <lineage>
        <taxon>Bacteria</taxon>
        <taxon>Pseudomonadati</taxon>
        <taxon>Pseudomonadota</taxon>
        <taxon>Alphaproteobacteria</taxon>
        <taxon>Hyphomicrobiales</taxon>
        <taxon>Rhizobiaceae</taxon>
        <taxon>Sinorhizobium/Ensifer group</taxon>
        <taxon>Sinorhizobium</taxon>
    </lineage>
</organism>
<reference evidence="1 2" key="1">
    <citation type="journal article" date="2014" name="Syst. Appl. Microbiol.">
        <title>Microsymbionts of Phaseolus vulgaris in acid and alkaline soils of Mexico.</title>
        <authorList>
            <person name="Verastegui-Valdes M.M."/>
            <person name="Zhang Y.J."/>
            <person name="Rivera-Orduna F.N."/>
            <person name="Cheng H.P."/>
            <person name="Sui X.H."/>
            <person name="Wang E.T."/>
        </authorList>
    </citation>
    <scope>NUCLEOTIDE SEQUENCE [LARGE SCALE GENOMIC DNA]</scope>
    <source>
        <strain evidence="1 2">FG01</strain>
    </source>
</reference>
<dbReference type="AlphaFoldDB" id="A0A2S3YUR5"/>
<gene>
    <name evidence="1" type="ORF">ATY31_02645</name>
</gene>
<accession>A0A2S3YUR5</accession>
<evidence type="ECO:0000313" key="1">
    <source>
        <dbReference type="EMBL" id="POH35380.1"/>
    </source>
</evidence>
<sequence length="61" mass="6825">MNLLSNQEAHVSFHRASRQSDSVRWTSEDGAISIRALLYIPHTNGLRIDDLPLGKCSEGLF</sequence>
<dbReference type="EMBL" id="LODU01000003">
    <property type="protein sequence ID" value="POH35380.1"/>
    <property type="molecule type" value="Genomic_DNA"/>
</dbReference>
<protein>
    <submittedName>
        <fullName evidence="1">Uncharacterized protein</fullName>
    </submittedName>
</protein>
<proteinExistence type="predicted"/>
<name>A0A2S3YUR5_9HYPH</name>